<proteinExistence type="predicted"/>
<dbReference type="AlphaFoldDB" id="A0A936YY98"/>
<keyword evidence="2" id="KW-1185">Reference proteome</keyword>
<accession>A0A936YY98</accession>
<dbReference type="EMBL" id="JAEQNE010000001">
    <property type="protein sequence ID" value="MBL0390807.1"/>
    <property type="molecule type" value="Genomic_DNA"/>
</dbReference>
<gene>
    <name evidence="1" type="ORF">JJ685_06600</name>
</gene>
<protein>
    <submittedName>
        <fullName evidence="1">Uncharacterized protein</fullName>
    </submittedName>
</protein>
<comment type="caution">
    <text evidence="1">The sequence shown here is derived from an EMBL/GenBank/DDBJ whole genome shotgun (WGS) entry which is preliminary data.</text>
</comment>
<organism evidence="1 2">
    <name type="scientific">Ramlibacter monticola</name>
    <dbReference type="NCBI Taxonomy" id="1926872"/>
    <lineage>
        <taxon>Bacteria</taxon>
        <taxon>Pseudomonadati</taxon>
        <taxon>Pseudomonadota</taxon>
        <taxon>Betaproteobacteria</taxon>
        <taxon>Burkholderiales</taxon>
        <taxon>Comamonadaceae</taxon>
        <taxon>Ramlibacter</taxon>
    </lineage>
</organism>
<evidence type="ECO:0000313" key="2">
    <source>
        <dbReference type="Proteomes" id="UP000599109"/>
    </source>
</evidence>
<name>A0A936YY98_9BURK</name>
<dbReference type="Proteomes" id="UP000599109">
    <property type="component" value="Unassembled WGS sequence"/>
</dbReference>
<reference evidence="1 2" key="1">
    <citation type="journal article" date="2017" name="Int. J. Syst. Evol. Microbiol.">
        <title>Ramlibacter monticola sp. nov., isolated from forest soil.</title>
        <authorList>
            <person name="Chaudhary D.K."/>
            <person name="Kim J."/>
        </authorList>
    </citation>
    <scope>NUCLEOTIDE SEQUENCE [LARGE SCALE GENOMIC DNA]</scope>
    <source>
        <strain evidence="1 2">KACC 19175</strain>
    </source>
</reference>
<evidence type="ECO:0000313" key="1">
    <source>
        <dbReference type="EMBL" id="MBL0390807.1"/>
    </source>
</evidence>
<dbReference type="RefSeq" id="WP_201673386.1">
    <property type="nucleotide sequence ID" value="NZ_JAEQNE010000001.1"/>
</dbReference>
<sequence>MVKSKLVPALVAGAALVLSLLLNPSPERHRQTIRDVTGERSPVAGLLGLGALAAFASNYHSLGVASYTRAGDRVLSVGALGVVFVLQ</sequence>